<protein>
    <submittedName>
        <fullName evidence="1">Uncharacterized protein</fullName>
    </submittedName>
</protein>
<dbReference type="Proteomes" id="UP001177003">
    <property type="component" value="Chromosome 3"/>
</dbReference>
<dbReference type="EMBL" id="OX465079">
    <property type="protein sequence ID" value="CAI9277468.1"/>
    <property type="molecule type" value="Genomic_DNA"/>
</dbReference>
<evidence type="ECO:0000313" key="1">
    <source>
        <dbReference type="EMBL" id="CAI9277468.1"/>
    </source>
</evidence>
<gene>
    <name evidence="1" type="ORF">LSALG_LOCUS17393</name>
</gene>
<name>A0AA36E072_LACSI</name>
<sequence length="118" mass="13306">MKIPSFGERPIPLALHDVLDVGDAPKRVRLKRKSKVDAEELDDYTISVVNVTEDIASGNNVATITKNQKHTPKLVDQHETLKATNTTSCSKPSLNINSDHHYLHPHYYYSYPNHITNS</sequence>
<proteinExistence type="predicted"/>
<keyword evidence="2" id="KW-1185">Reference proteome</keyword>
<organism evidence="1 2">
    <name type="scientific">Lactuca saligna</name>
    <name type="common">Willowleaf lettuce</name>
    <dbReference type="NCBI Taxonomy" id="75948"/>
    <lineage>
        <taxon>Eukaryota</taxon>
        <taxon>Viridiplantae</taxon>
        <taxon>Streptophyta</taxon>
        <taxon>Embryophyta</taxon>
        <taxon>Tracheophyta</taxon>
        <taxon>Spermatophyta</taxon>
        <taxon>Magnoliopsida</taxon>
        <taxon>eudicotyledons</taxon>
        <taxon>Gunneridae</taxon>
        <taxon>Pentapetalae</taxon>
        <taxon>asterids</taxon>
        <taxon>campanulids</taxon>
        <taxon>Asterales</taxon>
        <taxon>Asteraceae</taxon>
        <taxon>Cichorioideae</taxon>
        <taxon>Cichorieae</taxon>
        <taxon>Lactucinae</taxon>
        <taxon>Lactuca</taxon>
    </lineage>
</organism>
<dbReference type="AlphaFoldDB" id="A0AA36E072"/>
<evidence type="ECO:0000313" key="2">
    <source>
        <dbReference type="Proteomes" id="UP001177003"/>
    </source>
</evidence>
<reference evidence="1" key="1">
    <citation type="submission" date="2023-04" db="EMBL/GenBank/DDBJ databases">
        <authorList>
            <person name="Vijverberg K."/>
            <person name="Xiong W."/>
            <person name="Schranz E."/>
        </authorList>
    </citation>
    <scope>NUCLEOTIDE SEQUENCE</scope>
</reference>
<accession>A0AA36E072</accession>